<reference evidence="11 12" key="1">
    <citation type="submission" date="2019-03" db="EMBL/GenBank/DDBJ databases">
        <title>Metabolic potential of uncultured bacteria and archaea associated with petroleum seepage in deep-sea sediments.</title>
        <authorList>
            <person name="Dong X."/>
            <person name="Hubert C."/>
        </authorList>
    </citation>
    <scope>NUCLEOTIDE SEQUENCE [LARGE SCALE GENOMIC DNA]</scope>
    <source>
        <strain evidence="11">E44_bin92</strain>
    </source>
</reference>
<dbReference type="CDD" id="cd04163">
    <property type="entry name" value="Era"/>
    <property type="match status" value="1"/>
</dbReference>
<dbReference type="GO" id="GO:0005829">
    <property type="term" value="C:cytosol"/>
    <property type="evidence" value="ECO:0007669"/>
    <property type="project" value="TreeGrafter"/>
</dbReference>
<dbReference type="SUPFAM" id="SSF54814">
    <property type="entry name" value="Prokaryotic type KH domain (KH-domain type II)"/>
    <property type="match status" value="1"/>
</dbReference>
<dbReference type="InterPro" id="IPR004044">
    <property type="entry name" value="KH_dom_type_2"/>
</dbReference>
<accession>A0A523QIW6</accession>
<keyword evidence="6" id="KW-1003">Cell membrane</keyword>
<dbReference type="InterPro" id="IPR027417">
    <property type="entry name" value="P-loop_NTPase"/>
</dbReference>
<dbReference type="GO" id="GO:0003924">
    <property type="term" value="F:GTPase activity"/>
    <property type="evidence" value="ECO:0007669"/>
    <property type="project" value="UniProtKB-UniRule"/>
</dbReference>
<feature type="binding site" evidence="6">
    <location>
        <begin position="124"/>
        <end position="127"/>
    </location>
    <ligand>
        <name>GTP</name>
        <dbReference type="ChEBI" id="CHEBI:37565"/>
    </ligand>
</feature>
<comment type="similarity">
    <text evidence="1 6 7 8">Belongs to the TRAFAC class TrmE-Era-EngA-EngB-Septin-like GTPase superfamily. Era GTPase family.</text>
</comment>
<keyword evidence="6" id="KW-0699">rRNA-binding</keyword>
<dbReference type="PRINTS" id="PR00326">
    <property type="entry name" value="GTP1OBG"/>
</dbReference>
<evidence type="ECO:0000256" key="2">
    <source>
        <dbReference type="ARBA" id="ARBA00020484"/>
    </source>
</evidence>
<feature type="region of interest" description="G5" evidence="7">
    <location>
        <begin position="153"/>
        <end position="155"/>
    </location>
</feature>
<dbReference type="CDD" id="cd22534">
    <property type="entry name" value="KH-II_Era"/>
    <property type="match status" value="1"/>
</dbReference>
<keyword evidence="4 6" id="KW-0694">RNA-binding</keyword>
<dbReference type="NCBIfam" id="TIGR00231">
    <property type="entry name" value="small_GTP"/>
    <property type="match status" value="1"/>
</dbReference>
<dbReference type="PROSITE" id="PS50823">
    <property type="entry name" value="KH_TYPE_2"/>
    <property type="match status" value="1"/>
</dbReference>
<keyword evidence="6" id="KW-0472">Membrane</keyword>
<dbReference type="PANTHER" id="PTHR42698:SF1">
    <property type="entry name" value="GTPASE ERA, MITOCHONDRIAL"/>
    <property type="match status" value="1"/>
</dbReference>
<feature type="region of interest" description="G3" evidence="7">
    <location>
        <begin position="59"/>
        <end position="62"/>
    </location>
</feature>
<dbReference type="Gene3D" id="3.40.50.300">
    <property type="entry name" value="P-loop containing nucleotide triphosphate hydrolases"/>
    <property type="match status" value="1"/>
</dbReference>
<evidence type="ECO:0000256" key="1">
    <source>
        <dbReference type="ARBA" id="ARBA00007921"/>
    </source>
</evidence>
<dbReference type="InterPro" id="IPR009019">
    <property type="entry name" value="KH_sf_prok-type"/>
</dbReference>
<dbReference type="PROSITE" id="PS51713">
    <property type="entry name" value="G_ERA"/>
    <property type="match status" value="1"/>
</dbReference>
<feature type="region of interest" description="G2" evidence="7">
    <location>
        <begin position="38"/>
        <end position="42"/>
    </location>
</feature>
<dbReference type="InterPro" id="IPR005662">
    <property type="entry name" value="GTPase_Era-like"/>
</dbReference>
<keyword evidence="6" id="KW-0963">Cytoplasm</keyword>
<dbReference type="HAMAP" id="MF_00367">
    <property type="entry name" value="GTPase_Era"/>
    <property type="match status" value="1"/>
</dbReference>
<dbReference type="InterPro" id="IPR015946">
    <property type="entry name" value="KH_dom-like_a/b"/>
</dbReference>
<dbReference type="InterPro" id="IPR030388">
    <property type="entry name" value="G_ERA_dom"/>
</dbReference>
<evidence type="ECO:0000259" key="10">
    <source>
        <dbReference type="PROSITE" id="PS51713"/>
    </source>
</evidence>
<sequence>MKFKSGFVSLIGRPNVGKSTLINYLVGDKIAIVSEKPQTTRNVIRGIVTFEEAQIVFLDTPGIVRLSQAKTPLDRHIIEQALRGLGGVDMIVLMVDCTSPISEEDKFIVEKLKTIEKVVFLAMNKIDKIKENQLRSLWQAYENLFPFARIIPISAKKGTNISILGGEMIRYLPVHPPYYSSSLVTDQPERILVAELIRERIFALAHQEIPYSVLVKVNQFEQRKEDLIYVQATLYVEHRSQKGILIGRAGKMIKMIGETARGQIEERLGCRIYLELRVAVKKGWRRRKESFKDLGYEL</sequence>
<evidence type="ECO:0000256" key="8">
    <source>
        <dbReference type="RuleBase" id="RU003761"/>
    </source>
</evidence>
<feature type="region of interest" description="G4" evidence="7">
    <location>
        <begin position="124"/>
        <end position="127"/>
    </location>
</feature>
<keyword evidence="5 6" id="KW-0342">GTP-binding</keyword>
<evidence type="ECO:0000256" key="4">
    <source>
        <dbReference type="ARBA" id="ARBA00022884"/>
    </source>
</evidence>
<dbReference type="GO" id="GO:0005886">
    <property type="term" value="C:plasma membrane"/>
    <property type="evidence" value="ECO:0007669"/>
    <property type="project" value="UniProtKB-SubCell"/>
</dbReference>
<evidence type="ECO:0000256" key="3">
    <source>
        <dbReference type="ARBA" id="ARBA00022741"/>
    </source>
</evidence>
<feature type="binding site" evidence="6">
    <location>
        <begin position="12"/>
        <end position="19"/>
    </location>
    <ligand>
        <name>GTP</name>
        <dbReference type="ChEBI" id="CHEBI:37565"/>
    </ligand>
</feature>
<dbReference type="GO" id="GO:0000028">
    <property type="term" value="P:ribosomal small subunit assembly"/>
    <property type="evidence" value="ECO:0007669"/>
    <property type="project" value="TreeGrafter"/>
</dbReference>
<dbReference type="NCBIfam" id="NF000908">
    <property type="entry name" value="PRK00089.1"/>
    <property type="match status" value="1"/>
</dbReference>
<feature type="binding site" evidence="6">
    <location>
        <begin position="59"/>
        <end position="63"/>
    </location>
    <ligand>
        <name>GTP</name>
        <dbReference type="ChEBI" id="CHEBI:37565"/>
    </ligand>
</feature>
<dbReference type="GO" id="GO:0005525">
    <property type="term" value="F:GTP binding"/>
    <property type="evidence" value="ECO:0007669"/>
    <property type="project" value="UniProtKB-UniRule"/>
</dbReference>
<comment type="function">
    <text evidence="6">An essential GTPase that binds both GDP and GTP, with rapid nucleotide exchange. Plays a role in 16S rRNA processing and 30S ribosomal subunit biogenesis and possibly also in cell cycle regulation and energy metabolism.</text>
</comment>
<keyword evidence="3 6" id="KW-0547">Nucleotide-binding</keyword>
<dbReference type="Proteomes" id="UP000320781">
    <property type="component" value="Unassembled WGS sequence"/>
</dbReference>
<dbReference type="Pfam" id="PF01926">
    <property type="entry name" value="MMR_HSR1"/>
    <property type="match status" value="1"/>
</dbReference>
<evidence type="ECO:0000259" key="9">
    <source>
        <dbReference type="PROSITE" id="PS50823"/>
    </source>
</evidence>
<protein>
    <recommendedName>
        <fullName evidence="2 6">GTPase Era</fullName>
    </recommendedName>
</protein>
<dbReference type="SUPFAM" id="SSF52540">
    <property type="entry name" value="P-loop containing nucleoside triphosphate hydrolases"/>
    <property type="match status" value="1"/>
</dbReference>
<dbReference type="NCBIfam" id="TIGR00436">
    <property type="entry name" value="era"/>
    <property type="match status" value="1"/>
</dbReference>
<evidence type="ECO:0000313" key="11">
    <source>
        <dbReference type="EMBL" id="TES85491.1"/>
    </source>
</evidence>
<dbReference type="InterPro" id="IPR005225">
    <property type="entry name" value="Small_GTP-bd"/>
</dbReference>
<dbReference type="InterPro" id="IPR006073">
    <property type="entry name" value="GTP-bd"/>
</dbReference>
<evidence type="ECO:0000313" key="12">
    <source>
        <dbReference type="Proteomes" id="UP000320781"/>
    </source>
</evidence>
<organism evidence="11 12">
    <name type="scientific">Aerophobetes bacterium</name>
    <dbReference type="NCBI Taxonomy" id="2030807"/>
    <lineage>
        <taxon>Bacteria</taxon>
        <taxon>Candidatus Aerophobota</taxon>
    </lineage>
</organism>
<gene>
    <name evidence="6" type="primary">era</name>
    <name evidence="11" type="ORF">E3J95_04280</name>
</gene>
<dbReference type="Pfam" id="PF07650">
    <property type="entry name" value="KH_2"/>
    <property type="match status" value="1"/>
</dbReference>
<dbReference type="PANTHER" id="PTHR42698">
    <property type="entry name" value="GTPASE ERA"/>
    <property type="match status" value="1"/>
</dbReference>
<dbReference type="EMBL" id="SOKU01000208">
    <property type="protein sequence ID" value="TES85491.1"/>
    <property type="molecule type" value="Genomic_DNA"/>
</dbReference>
<evidence type="ECO:0000256" key="6">
    <source>
        <dbReference type="HAMAP-Rule" id="MF_00367"/>
    </source>
</evidence>
<feature type="domain" description="Era-type G" evidence="10">
    <location>
        <begin position="4"/>
        <end position="174"/>
    </location>
</feature>
<comment type="subcellular location">
    <subcellularLocation>
        <location evidence="6">Cytoplasm</location>
    </subcellularLocation>
    <subcellularLocation>
        <location evidence="6">Cell membrane</location>
        <topology evidence="6">Peripheral membrane protein</topology>
    </subcellularLocation>
</comment>
<feature type="region of interest" description="G1" evidence="7">
    <location>
        <begin position="12"/>
        <end position="19"/>
    </location>
</feature>
<proteinExistence type="inferred from homology"/>
<feature type="domain" description="KH type-2" evidence="9">
    <location>
        <begin position="205"/>
        <end position="282"/>
    </location>
</feature>
<name>A0A523QIW6_UNCAE</name>
<comment type="subunit">
    <text evidence="6">Monomer.</text>
</comment>
<comment type="caution">
    <text evidence="11">The sequence shown here is derived from an EMBL/GenBank/DDBJ whole genome shotgun (WGS) entry which is preliminary data.</text>
</comment>
<dbReference type="GO" id="GO:0043024">
    <property type="term" value="F:ribosomal small subunit binding"/>
    <property type="evidence" value="ECO:0007669"/>
    <property type="project" value="TreeGrafter"/>
</dbReference>
<evidence type="ECO:0000256" key="7">
    <source>
        <dbReference type="PROSITE-ProRule" id="PRU01050"/>
    </source>
</evidence>
<dbReference type="Gene3D" id="3.30.300.20">
    <property type="match status" value="1"/>
</dbReference>
<dbReference type="AlphaFoldDB" id="A0A523QIW6"/>
<keyword evidence="6" id="KW-0690">Ribosome biogenesis</keyword>
<dbReference type="GO" id="GO:0070181">
    <property type="term" value="F:small ribosomal subunit rRNA binding"/>
    <property type="evidence" value="ECO:0007669"/>
    <property type="project" value="UniProtKB-UniRule"/>
</dbReference>
<evidence type="ECO:0000256" key="5">
    <source>
        <dbReference type="ARBA" id="ARBA00023134"/>
    </source>
</evidence>